<keyword evidence="4" id="KW-0564">Palmitate</keyword>
<feature type="compositionally biased region" description="Basic and acidic residues" evidence="6">
    <location>
        <begin position="25"/>
        <end position="35"/>
    </location>
</feature>
<dbReference type="Pfam" id="PF01547">
    <property type="entry name" value="SBP_bac_1"/>
    <property type="match status" value="1"/>
</dbReference>
<dbReference type="RefSeq" id="WP_230414892.1">
    <property type="nucleotide sequence ID" value="NZ_CAJVCE010000006.1"/>
</dbReference>
<sequence>MRRGLVSGLCLTVSAAIMLSGCTDTKSKDGGDKSSEASSAKVTPAGQFPITNEKTTLKVLVKSPPFVENFATNELTKYLEEKTNVHIEWEVADEKAAAEKLNLVLGSGDYPDVIMGFGVSNTQQLIYGNQGVFLPLNKLIEQYGTETKKMFEAAPYAKDMITAPDGNIYALPQINECFHCTYSQKAWIYKPWLDKLGLKMPTTTDEFYEVLKAFKTRDPNGNNKADEIPLVGAAVGPAVGIDQFLMNAFTLNPVEGSAPQPEKRLYLNNGKVTVPFNKPEWKEGLQYLRKLYAEGLISPQSFTQDRNQARQMGENPDNVIAGVVVAQHNGVFTEFYGKSGRWLDYVTVPPLKGPKGVQVTPYRASVGGGQYLITKASKYPEAAFRLADLMYTQEWALRMEIGRPDKEWKWADKSEVGINGKPAIWKRLANLPPVQNVTWSQTGPSLRTNDFRLGLVADPNNPQEIILYNETKKNYEPYKQDPATFLPQLFFTNDQAAELADLEKTITDHVKEMIARFVTGDANLDKDWDSYLKNLDNMNLKRYLEIYQAAYDAKNKKK</sequence>
<keyword evidence="3" id="KW-0472">Membrane</keyword>
<dbReference type="CDD" id="cd13581">
    <property type="entry name" value="PBP2_AlgQ_like_2"/>
    <property type="match status" value="1"/>
</dbReference>
<name>A0ABM8VGZ1_9BACL</name>
<evidence type="ECO:0008006" key="9">
    <source>
        <dbReference type="Google" id="ProtNLM"/>
    </source>
</evidence>
<evidence type="ECO:0000256" key="6">
    <source>
        <dbReference type="SAM" id="MobiDB-lite"/>
    </source>
</evidence>
<evidence type="ECO:0000313" key="7">
    <source>
        <dbReference type="EMBL" id="CAG7638183.1"/>
    </source>
</evidence>
<dbReference type="PANTHER" id="PTHR43649">
    <property type="entry name" value="ARABINOSE-BINDING PROTEIN-RELATED"/>
    <property type="match status" value="1"/>
</dbReference>
<evidence type="ECO:0000256" key="2">
    <source>
        <dbReference type="ARBA" id="ARBA00022729"/>
    </source>
</evidence>
<gene>
    <name evidence="7" type="ORF">PAECIP111802_02414</name>
</gene>
<comment type="caution">
    <text evidence="7">The sequence shown here is derived from an EMBL/GenBank/DDBJ whole genome shotgun (WGS) entry which is preliminary data.</text>
</comment>
<protein>
    <recommendedName>
        <fullName evidence="9">Extracellular solute-binding protein</fullName>
    </recommendedName>
</protein>
<organism evidence="7 8">
    <name type="scientific">Paenibacillus allorhizosphaerae</name>
    <dbReference type="NCBI Taxonomy" id="2849866"/>
    <lineage>
        <taxon>Bacteria</taxon>
        <taxon>Bacillati</taxon>
        <taxon>Bacillota</taxon>
        <taxon>Bacilli</taxon>
        <taxon>Bacillales</taxon>
        <taxon>Paenibacillaceae</taxon>
        <taxon>Paenibacillus</taxon>
    </lineage>
</organism>
<evidence type="ECO:0000313" key="8">
    <source>
        <dbReference type="Proteomes" id="UP000730618"/>
    </source>
</evidence>
<dbReference type="InterPro" id="IPR006059">
    <property type="entry name" value="SBP"/>
</dbReference>
<keyword evidence="5" id="KW-0449">Lipoprotein</keyword>
<proteinExistence type="predicted"/>
<keyword evidence="2" id="KW-0732">Signal</keyword>
<reference evidence="7 8" key="1">
    <citation type="submission" date="2021-06" db="EMBL/GenBank/DDBJ databases">
        <authorList>
            <person name="Criscuolo A."/>
        </authorList>
    </citation>
    <scope>NUCLEOTIDE SEQUENCE [LARGE SCALE GENOMIC DNA]</scope>
    <source>
        <strain evidence="8">CIP 111802</strain>
    </source>
</reference>
<dbReference type="PROSITE" id="PS51257">
    <property type="entry name" value="PROKAR_LIPOPROTEIN"/>
    <property type="match status" value="1"/>
</dbReference>
<dbReference type="Proteomes" id="UP000730618">
    <property type="component" value="Unassembled WGS sequence"/>
</dbReference>
<evidence type="ECO:0000256" key="1">
    <source>
        <dbReference type="ARBA" id="ARBA00022475"/>
    </source>
</evidence>
<dbReference type="EMBL" id="CAJVCE010000006">
    <property type="protein sequence ID" value="CAG7638183.1"/>
    <property type="molecule type" value="Genomic_DNA"/>
</dbReference>
<dbReference type="InterPro" id="IPR050490">
    <property type="entry name" value="Bact_solute-bd_prot1"/>
</dbReference>
<dbReference type="PANTHER" id="PTHR43649:SF33">
    <property type="entry name" value="POLYGALACTURONAN_RHAMNOGALACTURONAN-BINDING PROTEIN YTCQ"/>
    <property type="match status" value="1"/>
</dbReference>
<evidence type="ECO:0000256" key="4">
    <source>
        <dbReference type="ARBA" id="ARBA00023139"/>
    </source>
</evidence>
<keyword evidence="1" id="KW-1003">Cell membrane</keyword>
<evidence type="ECO:0000256" key="3">
    <source>
        <dbReference type="ARBA" id="ARBA00023136"/>
    </source>
</evidence>
<feature type="region of interest" description="Disordered" evidence="6">
    <location>
        <begin position="24"/>
        <end position="45"/>
    </location>
</feature>
<evidence type="ECO:0000256" key="5">
    <source>
        <dbReference type="ARBA" id="ARBA00023288"/>
    </source>
</evidence>
<keyword evidence="8" id="KW-1185">Reference proteome</keyword>
<accession>A0ABM8VGZ1</accession>